<protein>
    <submittedName>
        <fullName evidence="2">Uncharacterized protein</fullName>
    </submittedName>
</protein>
<comment type="caution">
    <text evidence="2">The sequence shown here is derived from an EMBL/GenBank/DDBJ whole genome shotgun (WGS) entry which is preliminary data.</text>
</comment>
<dbReference type="AlphaFoldDB" id="A0A9Q0AT69"/>
<dbReference type="EMBL" id="SDAQ01000221">
    <property type="protein sequence ID" value="KAI3529664.1"/>
    <property type="molecule type" value="Genomic_DNA"/>
</dbReference>
<evidence type="ECO:0000313" key="2">
    <source>
        <dbReference type="EMBL" id="KAI3529664.1"/>
    </source>
</evidence>
<proteinExistence type="predicted"/>
<evidence type="ECO:0000256" key="1">
    <source>
        <dbReference type="SAM" id="MobiDB-lite"/>
    </source>
</evidence>
<sequence>MRGASDLGLGVQLPHPSASGLERSPRQLVWIRPGPDAADQKCL</sequence>
<dbReference type="Proteomes" id="UP001056436">
    <property type="component" value="Unassembled WGS sequence"/>
</dbReference>
<organism evidence="2 3">
    <name type="scientific">Colletotrichum abscissum</name>
    <dbReference type="NCBI Taxonomy" id="1671311"/>
    <lineage>
        <taxon>Eukaryota</taxon>
        <taxon>Fungi</taxon>
        <taxon>Dikarya</taxon>
        <taxon>Ascomycota</taxon>
        <taxon>Pezizomycotina</taxon>
        <taxon>Sordariomycetes</taxon>
        <taxon>Hypocreomycetidae</taxon>
        <taxon>Glomerellales</taxon>
        <taxon>Glomerellaceae</taxon>
        <taxon>Colletotrichum</taxon>
        <taxon>Colletotrichum acutatum species complex</taxon>
    </lineage>
</organism>
<gene>
    <name evidence="2" type="ORF">CABS02_14772</name>
</gene>
<evidence type="ECO:0000313" key="3">
    <source>
        <dbReference type="Proteomes" id="UP001056436"/>
    </source>
</evidence>
<keyword evidence="3" id="KW-1185">Reference proteome</keyword>
<reference evidence="2" key="1">
    <citation type="submission" date="2019-01" db="EMBL/GenBank/DDBJ databases">
        <title>Colletotrichum abscissum LGMF1257.</title>
        <authorList>
            <person name="Baroncelli R."/>
        </authorList>
    </citation>
    <scope>NUCLEOTIDE SEQUENCE</scope>
    <source>
        <strain evidence="2">Ca142</strain>
    </source>
</reference>
<accession>A0A9Q0AT69</accession>
<name>A0A9Q0AT69_9PEZI</name>
<dbReference type="OrthoDB" id="4836266at2759"/>
<feature type="region of interest" description="Disordered" evidence="1">
    <location>
        <begin position="1"/>
        <end position="26"/>
    </location>
</feature>